<feature type="compositionally biased region" description="Basic and acidic residues" evidence="2">
    <location>
        <begin position="777"/>
        <end position="816"/>
    </location>
</feature>
<dbReference type="PANTHER" id="PTHR11439">
    <property type="entry name" value="GAG-POL-RELATED RETROTRANSPOSON"/>
    <property type="match status" value="1"/>
</dbReference>
<feature type="domain" description="Integrase catalytic" evidence="3">
    <location>
        <begin position="572"/>
        <end position="635"/>
    </location>
</feature>
<reference evidence="4" key="1">
    <citation type="journal article" date="2022" name="Int. J. Mol. Sci.">
        <title>Draft Genome of Tanacetum Coccineum: Genomic Comparison of Closely Related Tanacetum-Family Plants.</title>
        <authorList>
            <person name="Yamashiro T."/>
            <person name="Shiraishi A."/>
            <person name="Nakayama K."/>
            <person name="Satake H."/>
        </authorList>
    </citation>
    <scope>NUCLEOTIDE SEQUENCE</scope>
</reference>
<evidence type="ECO:0000313" key="4">
    <source>
        <dbReference type="EMBL" id="GJT56837.1"/>
    </source>
</evidence>
<dbReference type="InterPro" id="IPR001584">
    <property type="entry name" value="Integrase_cat-core"/>
</dbReference>
<dbReference type="Pfam" id="PF25597">
    <property type="entry name" value="SH3_retrovirus"/>
    <property type="match status" value="1"/>
</dbReference>
<proteinExistence type="predicted"/>
<reference evidence="4" key="2">
    <citation type="submission" date="2022-01" db="EMBL/GenBank/DDBJ databases">
        <authorList>
            <person name="Yamashiro T."/>
            <person name="Shiraishi A."/>
            <person name="Satake H."/>
            <person name="Nakayama K."/>
        </authorList>
    </citation>
    <scope>NUCLEOTIDE SEQUENCE</scope>
</reference>
<dbReference type="InterPro" id="IPR013103">
    <property type="entry name" value="RVT_2"/>
</dbReference>
<evidence type="ECO:0000256" key="2">
    <source>
        <dbReference type="SAM" id="MobiDB-lite"/>
    </source>
</evidence>
<feature type="coiled-coil region" evidence="1">
    <location>
        <begin position="281"/>
        <end position="308"/>
    </location>
</feature>
<dbReference type="InterPro" id="IPR057670">
    <property type="entry name" value="SH3_retrovirus"/>
</dbReference>
<comment type="caution">
    <text evidence="4">The sequence shown here is derived from an EMBL/GenBank/DDBJ whole genome shotgun (WGS) entry which is preliminary data.</text>
</comment>
<evidence type="ECO:0000256" key="1">
    <source>
        <dbReference type="SAM" id="Coils"/>
    </source>
</evidence>
<evidence type="ECO:0000313" key="5">
    <source>
        <dbReference type="Proteomes" id="UP001151760"/>
    </source>
</evidence>
<dbReference type="PANTHER" id="PTHR11439:SF495">
    <property type="entry name" value="REVERSE TRANSCRIPTASE, RNA-DEPENDENT DNA POLYMERASE-RELATED"/>
    <property type="match status" value="1"/>
</dbReference>
<dbReference type="PROSITE" id="PS50994">
    <property type="entry name" value="INTEGRASE"/>
    <property type="match status" value="1"/>
</dbReference>
<dbReference type="Proteomes" id="UP001151760">
    <property type="component" value="Unassembled WGS sequence"/>
</dbReference>
<dbReference type="SUPFAM" id="SSF56672">
    <property type="entry name" value="DNA/RNA polymerases"/>
    <property type="match status" value="1"/>
</dbReference>
<keyword evidence="1" id="KW-0175">Coiled coil</keyword>
<dbReference type="CDD" id="cd09272">
    <property type="entry name" value="RNase_HI_RT_Ty1"/>
    <property type="match status" value="1"/>
</dbReference>
<accession>A0ABQ5F0W1</accession>
<keyword evidence="5" id="KW-1185">Reference proteome</keyword>
<protein>
    <submittedName>
        <fullName evidence="4">Ribonuclease H-like domain-containing protein</fullName>
    </submittedName>
</protein>
<feature type="region of interest" description="Disordered" evidence="2">
    <location>
        <begin position="769"/>
        <end position="831"/>
    </location>
</feature>
<feature type="compositionally biased region" description="Low complexity" evidence="2">
    <location>
        <begin position="817"/>
        <end position="831"/>
    </location>
</feature>
<dbReference type="InterPro" id="IPR012337">
    <property type="entry name" value="RNaseH-like_sf"/>
</dbReference>
<dbReference type="EMBL" id="BQNB010016880">
    <property type="protein sequence ID" value="GJT56837.1"/>
    <property type="molecule type" value="Genomic_DNA"/>
</dbReference>
<name>A0ABQ5F0W1_9ASTR</name>
<feature type="coiled-coil region" evidence="1">
    <location>
        <begin position="351"/>
        <end position="378"/>
    </location>
</feature>
<dbReference type="InterPro" id="IPR025724">
    <property type="entry name" value="GAG-pre-integrase_dom"/>
</dbReference>
<evidence type="ECO:0000259" key="3">
    <source>
        <dbReference type="PROSITE" id="PS50994"/>
    </source>
</evidence>
<sequence>MSIPSLRVGIKRLLDDLGVTAAKFSLIEDMYQDSAHIVAASKVPMLKLGEFELWRMWIEQYIQMIDYALWEVIENGNIAPKTTIVEGIKKVIPPTTVEEKAQGEVLDQTFDRLQKLISQLEIHGESISQEDVNQKFLRKVKGISSSSTNTQNIAFVFSNSTNSTNGAVNTAHGATTASTQATAFDNEDLQQIHPDDLEEMDLRWQMAMQTMRGSKNQENRNKETTRRVVLVETTTSNTLISCDGSGYDWSDQAEEGPTNFALMAYTSTSSNSEVSADSNCSSSCLENVKNLKEQNKQLLKDLRTSKLNAIAYKTGLESVEARLLVYKKNEHVYKEDIKVLKRYIHLREVAITELRRKLELAQKQKDKIQLIVENFENSSKNLSKLIDCQIVDKCKTEFMNEPIVNEPIVKKPVVKTSEAKASTDKPKVVRKNNGAPIIEEWVSVSEDEAESKPKIVKKTVKPSFAKTKFVKSKEQLTDESHVLLKFPRKNNMYSVDFKNIVPKGGLTCLFAKATSDESKLWHRRLGQINFKTMNKLVKGNLIRGLPSKLFENYQTCVACQKGKQHRASSRTPQQNGVAERKNRTLIEAARTMLADSKLPTTFWAEAVNTACYVQNRVLVTKPHNKTPYELFLGRKPALGFMKPFGCPVTILNTIDHLGKFDGKADEGFFVGYSINGKAFRVFNSRTRIVKENLHVQFSENIPNIAGSGPNWLFDIDALIKSMNYKPVVAGNQSSGNAGTKACDDAGKARMETVPGKDYILLPLWTADPPFSQSSKSSPDDGFKHSGNDEKKVTKEPGKEGGDPRKDSEGIDQEKADNVNNTNTVNAASTNEVNAVNAKTSIEHPIDLNMHELEDIVYSDIDKDVGAEADMNNLDTFMSVSPIPTTRVHKDHPVEQIIRDLNSAPQTRRMTNNLKEHEPKKVIHALKDPSWIEAIQEELLQFKNKKDERGIVIKNKARLVTQGYTQEEGIDYNEVFAPVARIEAIRLFLANASFKDFVVYQMDLKSAFLYGKIEEEVYVCQPPGFEDPDFPNRVYKVEKALYGLHQASRAWNKGDILLVQVYVDDIIFGSTKKSLCTEFEKIMHMKFQMSSMGELTFFLGLQVKQKEDRIFISQDKYVTKILKKFGFTDVKTASAPMETQKPLLKDEDAEEVDVHMYRSMIGSLMYLTSSIPDIMFVVCACASYKVNPKVSHLHAVKRISRYLKGQPKLGLWYPKDSPFDFVAYTDSDYAGASLDRKSTTGGCQFLGNRLISWQCKKQTMVANSTI</sequence>
<dbReference type="Pfam" id="PF13976">
    <property type="entry name" value="gag_pre-integrs"/>
    <property type="match status" value="1"/>
</dbReference>
<organism evidence="4 5">
    <name type="scientific">Tanacetum coccineum</name>
    <dbReference type="NCBI Taxonomy" id="301880"/>
    <lineage>
        <taxon>Eukaryota</taxon>
        <taxon>Viridiplantae</taxon>
        <taxon>Streptophyta</taxon>
        <taxon>Embryophyta</taxon>
        <taxon>Tracheophyta</taxon>
        <taxon>Spermatophyta</taxon>
        <taxon>Magnoliopsida</taxon>
        <taxon>eudicotyledons</taxon>
        <taxon>Gunneridae</taxon>
        <taxon>Pentapetalae</taxon>
        <taxon>asterids</taxon>
        <taxon>campanulids</taxon>
        <taxon>Asterales</taxon>
        <taxon>Asteraceae</taxon>
        <taxon>Asteroideae</taxon>
        <taxon>Anthemideae</taxon>
        <taxon>Anthemidinae</taxon>
        <taxon>Tanacetum</taxon>
    </lineage>
</organism>
<dbReference type="InterPro" id="IPR043502">
    <property type="entry name" value="DNA/RNA_pol_sf"/>
</dbReference>
<dbReference type="SUPFAM" id="SSF53098">
    <property type="entry name" value="Ribonuclease H-like"/>
    <property type="match status" value="1"/>
</dbReference>
<gene>
    <name evidence="4" type="ORF">Tco_0991891</name>
</gene>
<dbReference type="Pfam" id="PF07727">
    <property type="entry name" value="RVT_2"/>
    <property type="match status" value="2"/>
</dbReference>
<dbReference type="InterPro" id="IPR036397">
    <property type="entry name" value="RNaseH_sf"/>
</dbReference>
<dbReference type="Gene3D" id="3.30.420.10">
    <property type="entry name" value="Ribonuclease H-like superfamily/Ribonuclease H"/>
    <property type="match status" value="1"/>
</dbReference>